<dbReference type="SUPFAM" id="SSF103473">
    <property type="entry name" value="MFS general substrate transporter"/>
    <property type="match status" value="1"/>
</dbReference>
<gene>
    <name evidence="2" type="ORF">A2738_00055</name>
</gene>
<accession>A0A1F6VGB2</accession>
<dbReference type="AlphaFoldDB" id="A0A1F6VGB2"/>
<dbReference type="EMBL" id="MFTS01000001">
    <property type="protein sequence ID" value="OGI68691.1"/>
    <property type="molecule type" value="Genomic_DNA"/>
</dbReference>
<proteinExistence type="predicted"/>
<protein>
    <submittedName>
        <fullName evidence="2">Uncharacterized protein</fullName>
    </submittedName>
</protein>
<name>A0A1F6VGB2_9BACT</name>
<organism evidence="2 3">
    <name type="scientific">Candidatus Nomurabacteria bacterium RIFCSPHIGHO2_01_FULL_42_15</name>
    <dbReference type="NCBI Taxonomy" id="1801742"/>
    <lineage>
        <taxon>Bacteria</taxon>
        <taxon>Candidatus Nomuraibacteriota</taxon>
    </lineage>
</organism>
<keyword evidence="1" id="KW-0472">Membrane</keyword>
<evidence type="ECO:0000313" key="2">
    <source>
        <dbReference type="EMBL" id="OGI68691.1"/>
    </source>
</evidence>
<reference evidence="2 3" key="1">
    <citation type="journal article" date="2016" name="Nat. Commun.">
        <title>Thousands of microbial genomes shed light on interconnected biogeochemical processes in an aquifer system.</title>
        <authorList>
            <person name="Anantharaman K."/>
            <person name="Brown C.T."/>
            <person name="Hug L.A."/>
            <person name="Sharon I."/>
            <person name="Castelle C.J."/>
            <person name="Probst A.J."/>
            <person name="Thomas B.C."/>
            <person name="Singh A."/>
            <person name="Wilkins M.J."/>
            <person name="Karaoz U."/>
            <person name="Brodie E.L."/>
            <person name="Williams K.H."/>
            <person name="Hubbard S.S."/>
            <person name="Banfield J.F."/>
        </authorList>
    </citation>
    <scope>NUCLEOTIDE SEQUENCE [LARGE SCALE GENOMIC DNA]</scope>
</reference>
<evidence type="ECO:0000313" key="3">
    <source>
        <dbReference type="Proteomes" id="UP000178235"/>
    </source>
</evidence>
<feature type="transmembrane region" description="Helical" evidence="1">
    <location>
        <begin position="31"/>
        <end position="54"/>
    </location>
</feature>
<feature type="transmembrane region" description="Helical" evidence="1">
    <location>
        <begin position="66"/>
        <end position="84"/>
    </location>
</feature>
<keyword evidence="1" id="KW-0812">Transmembrane</keyword>
<dbReference type="Proteomes" id="UP000178235">
    <property type="component" value="Unassembled WGS sequence"/>
</dbReference>
<dbReference type="InterPro" id="IPR036259">
    <property type="entry name" value="MFS_trans_sf"/>
</dbReference>
<sequence length="110" mass="12880">MKIIQFFKEFNASMDASADNYVAKHHNEKLFLSWIIFFSMCVFLGSICAILIFTGIVPPMNNRWAVWQYSFMTIVALISPYNMVRSIHVVRNASWHLYHQIDNTLAKLFD</sequence>
<comment type="caution">
    <text evidence="2">The sequence shown here is derived from an EMBL/GenBank/DDBJ whole genome shotgun (WGS) entry which is preliminary data.</text>
</comment>
<keyword evidence="1" id="KW-1133">Transmembrane helix</keyword>
<evidence type="ECO:0000256" key="1">
    <source>
        <dbReference type="SAM" id="Phobius"/>
    </source>
</evidence>